<reference evidence="2" key="1">
    <citation type="submission" date="2016-10" db="EMBL/GenBank/DDBJ databases">
        <authorList>
            <person name="Varghese N."/>
            <person name="Submissions S."/>
        </authorList>
    </citation>
    <scope>NUCLEOTIDE SEQUENCE [LARGE SCALE GENOMIC DNA]</scope>
    <source>
        <strain evidence="2">KPR-1</strain>
    </source>
</reference>
<evidence type="ECO:0000313" key="2">
    <source>
        <dbReference type="Proteomes" id="UP000199288"/>
    </source>
</evidence>
<dbReference type="Gene3D" id="6.10.250.660">
    <property type="match status" value="1"/>
</dbReference>
<gene>
    <name evidence="1" type="ORF">SAMN02910418_00990</name>
</gene>
<name>A0A1H3YTN7_9ACTO</name>
<organism evidence="1 2">
    <name type="scientific">Bowdeniella nasicola</name>
    <dbReference type="NCBI Taxonomy" id="208480"/>
    <lineage>
        <taxon>Bacteria</taxon>
        <taxon>Bacillati</taxon>
        <taxon>Actinomycetota</taxon>
        <taxon>Actinomycetes</taxon>
        <taxon>Actinomycetales</taxon>
        <taxon>Actinomycetaceae</taxon>
        <taxon>Bowdeniella</taxon>
    </lineage>
</organism>
<dbReference type="AlphaFoldDB" id="A0A1H3YTN7"/>
<keyword evidence="2" id="KW-1185">Reference proteome</keyword>
<proteinExistence type="predicted"/>
<dbReference type="OrthoDB" id="5198800at2"/>
<dbReference type="EMBL" id="FNQV01000005">
    <property type="protein sequence ID" value="SEA14770.1"/>
    <property type="molecule type" value="Genomic_DNA"/>
</dbReference>
<sequence length="80" mass="9094">MTFHSGPLNDTDQLVAMVSEVKFQQTKFRAGYDQSDVDDFLDHLIDVVKDGKRGDDITTLVDGAVEYPKRSLLKRMFGRD</sequence>
<evidence type="ECO:0000313" key="1">
    <source>
        <dbReference type="EMBL" id="SEA14770.1"/>
    </source>
</evidence>
<dbReference type="Proteomes" id="UP000199288">
    <property type="component" value="Unassembled WGS sequence"/>
</dbReference>
<accession>A0A1H3YTN7</accession>
<dbReference type="InterPro" id="IPR019933">
    <property type="entry name" value="DivIVA_domain"/>
</dbReference>
<dbReference type="NCBIfam" id="TIGR03544">
    <property type="entry name" value="DivI1A_domain"/>
    <property type="match status" value="1"/>
</dbReference>
<dbReference type="RefSeq" id="WP_092562996.1">
    <property type="nucleotide sequence ID" value="NZ_FNQV01000005.1"/>
</dbReference>
<protein>
    <submittedName>
        <fullName evidence="1">DivIVA domain-containing protein</fullName>
    </submittedName>
</protein>